<feature type="domain" description="Response regulatory" evidence="9">
    <location>
        <begin position="34"/>
        <end position="148"/>
    </location>
</feature>
<keyword evidence="1 6" id="KW-0597">Phosphoprotein</keyword>
<dbReference type="PROSITE" id="PS50110">
    <property type="entry name" value="RESPONSE_REGULATORY"/>
    <property type="match status" value="1"/>
</dbReference>
<feature type="DNA-binding region" description="OmpR/PhoB-type" evidence="7">
    <location>
        <begin position="161"/>
        <end position="260"/>
    </location>
</feature>
<evidence type="ECO:0000256" key="1">
    <source>
        <dbReference type="ARBA" id="ARBA00022553"/>
    </source>
</evidence>
<dbReference type="Pfam" id="PF00486">
    <property type="entry name" value="Trans_reg_C"/>
    <property type="match status" value="1"/>
</dbReference>
<dbReference type="SUPFAM" id="SSF52172">
    <property type="entry name" value="CheY-like"/>
    <property type="match status" value="1"/>
</dbReference>
<accession>A0ABQ6P5I4</accession>
<dbReference type="InterPro" id="IPR039420">
    <property type="entry name" value="WalR-like"/>
</dbReference>
<comment type="caution">
    <text evidence="11">The sequence shown here is derived from an EMBL/GenBank/DDBJ whole genome shotgun (WGS) entry which is preliminary data.</text>
</comment>
<proteinExistence type="predicted"/>
<sequence>MRFGRTDGPVAPPAPANTPATGFEPSTRRTHDARIALLDEDQQTRDLLREYLEGQGMHVISVANGQELRQLIHHEPIDAVILDAMARSEDSLALLREMAEQPGTPPVMLLSAVASDIDRIVGLELGADDYMAKPFNPRELLARLRVVLRRSNAASVRVAATPVLSFAGWVLDPTFYVVRDAAGRDVDLTSGEFKLLHALAGHAGQVVSREALLKLVHGDEAEAFDRAIDVAVSRLRAKLVRHGGGALIRTVRGEGYLFAARI</sequence>
<feature type="domain" description="OmpR/PhoB-type" evidence="10">
    <location>
        <begin position="161"/>
        <end position="260"/>
    </location>
</feature>
<evidence type="ECO:0000256" key="6">
    <source>
        <dbReference type="PROSITE-ProRule" id="PRU00169"/>
    </source>
</evidence>
<keyword evidence="2" id="KW-0902">Two-component regulatory system</keyword>
<evidence type="ECO:0000313" key="11">
    <source>
        <dbReference type="EMBL" id="GMM60076.1"/>
    </source>
</evidence>
<dbReference type="PANTHER" id="PTHR48111:SF4">
    <property type="entry name" value="DNA-BINDING DUAL TRANSCRIPTIONAL REGULATOR OMPR"/>
    <property type="match status" value="1"/>
</dbReference>
<gene>
    <name evidence="11" type="ORF">NUTIK01_08530</name>
</gene>
<dbReference type="SMART" id="SM00448">
    <property type="entry name" value="REC"/>
    <property type="match status" value="1"/>
</dbReference>
<dbReference type="InterPro" id="IPR011006">
    <property type="entry name" value="CheY-like_superfamily"/>
</dbReference>
<reference evidence="11 12" key="1">
    <citation type="submission" date="2023-06" db="EMBL/GenBank/DDBJ databases">
        <title>Draft genome sequence of Novosphingobium sp. strain IK01.</title>
        <authorList>
            <person name="Hatamoto M."/>
            <person name="Ikarashi T."/>
            <person name="Yamaguchi T."/>
        </authorList>
    </citation>
    <scope>NUCLEOTIDE SEQUENCE [LARGE SCALE GENOMIC DNA]</scope>
    <source>
        <strain evidence="11 12">IK01</strain>
    </source>
</reference>
<evidence type="ECO:0000256" key="2">
    <source>
        <dbReference type="ARBA" id="ARBA00023012"/>
    </source>
</evidence>
<dbReference type="InterPro" id="IPR001867">
    <property type="entry name" value="OmpR/PhoB-type_DNA-bd"/>
</dbReference>
<dbReference type="CDD" id="cd00383">
    <property type="entry name" value="trans_reg_C"/>
    <property type="match status" value="1"/>
</dbReference>
<dbReference type="PANTHER" id="PTHR48111">
    <property type="entry name" value="REGULATOR OF RPOS"/>
    <property type="match status" value="1"/>
</dbReference>
<keyword evidence="12" id="KW-1185">Reference proteome</keyword>
<dbReference type="InterPro" id="IPR036388">
    <property type="entry name" value="WH-like_DNA-bd_sf"/>
</dbReference>
<dbReference type="SMART" id="SM00862">
    <property type="entry name" value="Trans_reg_C"/>
    <property type="match status" value="1"/>
</dbReference>
<protein>
    <submittedName>
        <fullName evidence="11">Response regulator</fullName>
    </submittedName>
</protein>
<keyword evidence="4 7" id="KW-0238">DNA-binding</keyword>
<dbReference type="Gene3D" id="3.40.50.2300">
    <property type="match status" value="1"/>
</dbReference>
<evidence type="ECO:0000259" key="9">
    <source>
        <dbReference type="PROSITE" id="PS50110"/>
    </source>
</evidence>
<dbReference type="Pfam" id="PF00072">
    <property type="entry name" value="Response_reg"/>
    <property type="match status" value="1"/>
</dbReference>
<name>A0ABQ6P5I4_9SPHN</name>
<dbReference type="InterPro" id="IPR001789">
    <property type="entry name" value="Sig_transdc_resp-reg_receiver"/>
</dbReference>
<feature type="region of interest" description="Disordered" evidence="8">
    <location>
        <begin position="1"/>
        <end position="29"/>
    </location>
</feature>
<keyword evidence="5" id="KW-0804">Transcription</keyword>
<evidence type="ECO:0000256" key="3">
    <source>
        <dbReference type="ARBA" id="ARBA00023015"/>
    </source>
</evidence>
<evidence type="ECO:0000256" key="5">
    <source>
        <dbReference type="ARBA" id="ARBA00023163"/>
    </source>
</evidence>
<dbReference type="PROSITE" id="PS51755">
    <property type="entry name" value="OMPR_PHOB"/>
    <property type="match status" value="1"/>
</dbReference>
<evidence type="ECO:0000259" key="10">
    <source>
        <dbReference type="PROSITE" id="PS51755"/>
    </source>
</evidence>
<dbReference type="Gene3D" id="6.10.250.690">
    <property type="match status" value="1"/>
</dbReference>
<organism evidence="11 12">
    <name type="scientific">Novosphingobium pituita</name>
    <dbReference type="NCBI Taxonomy" id="3056842"/>
    <lineage>
        <taxon>Bacteria</taxon>
        <taxon>Pseudomonadati</taxon>
        <taxon>Pseudomonadota</taxon>
        <taxon>Alphaproteobacteria</taxon>
        <taxon>Sphingomonadales</taxon>
        <taxon>Sphingomonadaceae</taxon>
        <taxon>Novosphingobium</taxon>
    </lineage>
</organism>
<evidence type="ECO:0000313" key="12">
    <source>
        <dbReference type="Proteomes" id="UP001187221"/>
    </source>
</evidence>
<dbReference type="InterPro" id="IPR016032">
    <property type="entry name" value="Sig_transdc_resp-reg_C-effctor"/>
</dbReference>
<dbReference type="EMBL" id="BTFW01000001">
    <property type="protein sequence ID" value="GMM60076.1"/>
    <property type="molecule type" value="Genomic_DNA"/>
</dbReference>
<dbReference type="Proteomes" id="UP001187221">
    <property type="component" value="Unassembled WGS sequence"/>
</dbReference>
<dbReference type="SUPFAM" id="SSF46894">
    <property type="entry name" value="C-terminal effector domain of the bipartite response regulators"/>
    <property type="match status" value="1"/>
</dbReference>
<dbReference type="Gene3D" id="1.10.10.10">
    <property type="entry name" value="Winged helix-like DNA-binding domain superfamily/Winged helix DNA-binding domain"/>
    <property type="match status" value="1"/>
</dbReference>
<evidence type="ECO:0000256" key="8">
    <source>
        <dbReference type="SAM" id="MobiDB-lite"/>
    </source>
</evidence>
<keyword evidence="3" id="KW-0805">Transcription regulation</keyword>
<feature type="modified residue" description="4-aspartylphosphate" evidence="6">
    <location>
        <position position="83"/>
    </location>
</feature>
<evidence type="ECO:0000256" key="7">
    <source>
        <dbReference type="PROSITE-ProRule" id="PRU01091"/>
    </source>
</evidence>
<evidence type="ECO:0000256" key="4">
    <source>
        <dbReference type="ARBA" id="ARBA00023125"/>
    </source>
</evidence>